<protein>
    <recommendedName>
        <fullName evidence="4">Crinkler effector protein N-terminal domain-containing protein</fullName>
    </recommendedName>
</protein>
<evidence type="ECO:0000256" key="2">
    <source>
        <dbReference type="ARBA" id="ARBA00004613"/>
    </source>
</evidence>
<evidence type="ECO:0000313" key="5">
    <source>
        <dbReference type="EMBL" id="RHZ57822.1"/>
    </source>
</evidence>
<dbReference type="Proteomes" id="UP000266861">
    <property type="component" value="Unassembled WGS sequence"/>
</dbReference>
<accession>A0A397H427</accession>
<dbReference type="Pfam" id="PF20147">
    <property type="entry name" value="Crinkler"/>
    <property type="match status" value="1"/>
</dbReference>
<dbReference type="InterPro" id="IPR045379">
    <property type="entry name" value="Crinkler_N"/>
</dbReference>
<dbReference type="OrthoDB" id="2303713at2759"/>
<proteinExistence type="predicted"/>
<gene>
    <name evidence="5" type="ORF">Glove_383g8</name>
</gene>
<reference evidence="5 6" key="1">
    <citation type="submission" date="2018-08" db="EMBL/GenBank/DDBJ databases">
        <title>Genome and evolution of the arbuscular mycorrhizal fungus Diversispora epigaea (formerly Glomus versiforme) and its bacterial endosymbionts.</title>
        <authorList>
            <person name="Sun X."/>
            <person name="Fei Z."/>
            <person name="Harrison M."/>
        </authorList>
    </citation>
    <scope>NUCLEOTIDE SEQUENCE [LARGE SCALE GENOMIC DNA]</scope>
    <source>
        <strain evidence="5 6">IT104</strain>
    </source>
</reference>
<dbReference type="STRING" id="1348612.A0A397H427"/>
<evidence type="ECO:0000313" key="6">
    <source>
        <dbReference type="Proteomes" id="UP000266861"/>
    </source>
</evidence>
<dbReference type="InterPro" id="IPR027417">
    <property type="entry name" value="P-loop_NTPase"/>
</dbReference>
<feature type="domain" description="Crinkler effector protein N-terminal" evidence="4">
    <location>
        <begin position="8"/>
        <end position="105"/>
    </location>
</feature>
<keyword evidence="6" id="KW-1185">Reference proteome</keyword>
<dbReference type="SUPFAM" id="SSF52540">
    <property type="entry name" value="P-loop containing nucleoside triphosphate hydrolases"/>
    <property type="match status" value="1"/>
</dbReference>
<keyword evidence="3" id="KW-0964">Secreted</keyword>
<organism evidence="5 6">
    <name type="scientific">Diversispora epigaea</name>
    <dbReference type="NCBI Taxonomy" id="1348612"/>
    <lineage>
        <taxon>Eukaryota</taxon>
        <taxon>Fungi</taxon>
        <taxon>Fungi incertae sedis</taxon>
        <taxon>Mucoromycota</taxon>
        <taxon>Glomeromycotina</taxon>
        <taxon>Glomeromycetes</taxon>
        <taxon>Diversisporales</taxon>
        <taxon>Diversisporaceae</taxon>
        <taxon>Diversispora</taxon>
    </lineage>
</organism>
<dbReference type="AlphaFoldDB" id="A0A397H427"/>
<dbReference type="EMBL" id="PQFF01000343">
    <property type="protein sequence ID" value="RHZ57822.1"/>
    <property type="molecule type" value="Genomic_DNA"/>
</dbReference>
<name>A0A397H427_9GLOM</name>
<evidence type="ECO:0000256" key="3">
    <source>
        <dbReference type="ARBA" id="ARBA00022525"/>
    </source>
</evidence>
<sequence length="711" mass="80857">MSNAGTPINIWCIVRENRSVFKITIGEANDLIDLRKVIKEEKPIYFAKVDPDELILWRVNVASSILRNKDTPIETYLNDKLEEPTDTVGDTFNNFGGSNIRVVVEVPEGWKSYTASDGHSVELPSQIIDMLESNKFVPDLRINFKTAFRNLHVGQSITLPHLGQGPKHFAKGYQGRTLLVTKQMIDIWDELSVDSDHSIKRVLSGPMGVGKSYISYFLASKAYAEEWPVLYIADASDLNVESSDKAGAVICKYFLALNKDILTASELKKIVQFASDRNPQQVLVTVGEEIIDLIKLADRNALLIVDEHGALFEEDPPVPKRLPILGPLMNLNYWGEHYKFARECMIFVGPIQSDVFDELLQLHSVLKEPSIKEEVKKVTNCVPREVMHLVKYVDSLEITITSVSSFRQALKIFENDRAGEILILAQQYYNVLQTNERIRYYESLTSMFLPSRPTVRFDWKFLDLGLIYRYKEKGITHYFPLCPSARKALLKMYMSFDLPENIKNQLNIGNLNGDQFEEVLFNRLVCKSNTTIQLNTTDLNNNNRSVVTLQFDDYAMIKSPALSLGPGSDRVLSHGFDRYPRFDFMLGPIFIQVSVSDFVTHNSKTSTNIGKAFERMSAQAGISQMQINGRNQIEMYLDEMYGPGHSAIIDSQNRFVVTRNGTRVPGFRIVYIRGSPGIPNHSRKVREFPDVAHVTFEEITGQKNEVMEKFE</sequence>
<evidence type="ECO:0000259" key="4">
    <source>
        <dbReference type="Pfam" id="PF20147"/>
    </source>
</evidence>
<comment type="caution">
    <text evidence="5">The sequence shown here is derived from an EMBL/GenBank/DDBJ whole genome shotgun (WGS) entry which is preliminary data.</text>
</comment>
<dbReference type="GO" id="GO:0005576">
    <property type="term" value="C:extracellular region"/>
    <property type="evidence" value="ECO:0007669"/>
    <property type="project" value="UniProtKB-SubCell"/>
</dbReference>
<comment type="subcellular location">
    <subcellularLocation>
        <location evidence="1">Host cell</location>
    </subcellularLocation>
    <subcellularLocation>
        <location evidence="2">Secreted</location>
    </subcellularLocation>
</comment>
<dbReference type="GO" id="GO:0043657">
    <property type="term" value="C:host cell"/>
    <property type="evidence" value="ECO:0007669"/>
    <property type="project" value="UniProtKB-SubCell"/>
</dbReference>
<evidence type="ECO:0000256" key="1">
    <source>
        <dbReference type="ARBA" id="ARBA00004340"/>
    </source>
</evidence>